<protein>
    <submittedName>
        <fullName evidence="1">Uncharacterized protein</fullName>
    </submittedName>
</protein>
<accession>A0A1Z4LNL8</accession>
<name>A0A1Z4LNL8_9CYAN</name>
<keyword evidence="2" id="KW-1185">Reference proteome</keyword>
<evidence type="ECO:0000313" key="1">
    <source>
        <dbReference type="EMBL" id="BAY82827.1"/>
    </source>
</evidence>
<dbReference type="AlphaFoldDB" id="A0A1Z4LNL8"/>
<dbReference type="Proteomes" id="UP000218418">
    <property type="component" value="Chromosome"/>
</dbReference>
<dbReference type="EMBL" id="AP018227">
    <property type="protein sequence ID" value="BAY82827.1"/>
    <property type="molecule type" value="Genomic_DNA"/>
</dbReference>
<dbReference type="OrthoDB" id="9888225at2"/>
<evidence type="ECO:0000313" key="2">
    <source>
        <dbReference type="Proteomes" id="UP000218418"/>
    </source>
</evidence>
<reference evidence="1 2" key="1">
    <citation type="submission" date="2017-06" db="EMBL/GenBank/DDBJ databases">
        <title>Genome sequencing of cyanobaciteial culture collection at National Institute for Environmental Studies (NIES).</title>
        <authorList>
            <person name="Hirose Y."/>
            <person name="Shimura Y."/>
            <person name="Fujisawa T."/>
            <person name="Nakamura Y."/>
            <person name="Kawachi M."/>
        </authorList>
    </citation>
    <scope>NUCLEOTIDE SEQUENCE [LARGE SCALE GENOMIC DNA]</scope>
    <source>
        <strain evidence="1 2">NIES-267</strain>
    </source>
</reference>
<sequence>MRIGSVAGKNVSVTGLRELLSNFRVPEDNLKLSNSAQIWRLLYLSRIPERKLDAANKGHTQVKERGDCSSSFTIAPESYQVTNGCKHLHCGVCILTKRVFVSIPKFK</sequence>
<proteinExistence type="predicted"/>
<gene>
    <name evidence="1" type="ORF">NIES267_23110</name>
</gene>
<organism evidence="1 2">
    <name type="scientific">Calothrix parasitica NIES-267</name>
    <dbReference type="NCBI Taxonomy" id="1973488"/>
    <lineage>
        <taxon>Bacteria</taxon>
        <taxon>Bacillati</taxon>
        <taxon>Cyanobacteriota</taxon>
        <taxon>Cyanophyceae</taxon>
        <taxon>Nostocales</taxon>
        <taxon>Calotrichaceae</taxon>
        <taxon>Calothrix</taxon>
    </lineage>
</organism>